<evidence type="ECO:0000313" key="11">
    <source>
        <dbReference type="Proteomes" id="UP000708298"/>
    </source>
</evidence>
<comment type="caution">
    <text evidence="10">The sequence shown here is derived from an EMBL/GenBank/DDBJ whole genome shotgun (WGS) entry which is preliminary data.</text>
</comment>
<sequence>MSGTAAHQAEDAAWRPKSNPWLIAVVVTLAAFMEILDTTIVNVSLPHIAGSVSASYDDATWTLTSYLVANGIVLPISGFIGRVIGRKRYFLICIAGFVVCSFLCGTATSLGQMVVFRLMQGFFGGGLQPNQQAIILDTFEPKKRGAAFGVVAIAVIFAPAIGPTLGGILTDSYSWRWIFWINIPVGMFAFFAVMTMVEDPPWVKRDKARVGDTDWIGLTLIALGIGCLQVMMDRGEDEDWFSSGFIVMMAAFAAVGIIGAIVWLTTTDKPIVRLSVFKDRNFAIGTVMITGVGAVLYSGAVLVPQLAQQQLGYTATWAGLILSPGAVAIVVLIPLVGKFLLPNVQTRLLIAFGFLLIGLSYFYSSLIVVPTINFGNLVVARIFQVLGLAFLFVPVSTISYTTLPRSLNNDASSLFVMLRNIAGSIGISLATAGVTERTQTHMAYLQHYMTPLWAPYAQLQQQLRGAMTSLGYVSGQISQLLPAQINEMFIKQASMLAYRDLFVYCGVAAFCVIPLAFLFSPSKGGGRGGGGH</sequence>
<dbReference type="RefSeq" id="WP_227322174.1">
    <property type="nucleotide sequence ID" value="NZ_JAESVB010000006.1"/>
</dbReference>
<proteinExistence type="inferred from homology"/>
<evidence type="ECO:0000256" key="6">
    <source>
        <dbReference type="ARBA" id="ARBA00022989"/>
    </source>
</evidence>
<dbReference type="InterPro" id="IPR004638">
    <property type="entry name" value="EmrB-like"/>
</dbReference>
<dbReference type="PANTHER" id="PTHR42718">
    <property type="entry name" value="MAJOR FACILITATOR SUPERFAMILY MULTIDRUG TRANSPORTER MFSC"/>
    <property type="match status" value="1"/>
</dbReference>
<feature type="transmembrane region" description="Helical" evidence="8">
    <location>
        <begin position="414"/>
        <end position="434"/>
    </location>
</feature>
<evidence type="ECO:0000256" key="4">
    <source>
        <dbReference type="ARBA" id="ARBA00022475"/>
    </source>
</evidence>
<feature type="transmembrane region" description="Helical" evidence="8">
    <location>
        <begin position="284"/>
        <end position="303"/>
    </location>
</feature>
<dbReference type="InterPro" id="IPR020846">
    <property type="entry name" value="MFS_dom"/>
</dbReference>
<dbReference type="EMBL" id="JAESVB010000006">
    <property type="protein sequence ID" value="MCB8876522.1"/>
    <property type="molecule type" value="Genomic_DNA"/>
</dbReference>
<feature type="transmembrane region" description="Helical" evidence="8">
    <location>
        <begin position="315"/>
        <end position="336"/>
    </location>
</feature>
<feature type="transmembrane region" description="Helical" evidence="8">
    <location>
        <begin position="177"/>
        <end position="195"/>
    </location>
</feature>
<dbReference type="GO" id="GO:0022857">
    <property type="term" value="F:transmembrane transporter activity"/>
    <property type="evidence" value="ECO:0007669"/>
    <property type="project" value="InterPro"/>
</dbReference>
<dbReference type="Proteomes" id="UP000708298">
    <property type="component" value="Unassembled WGS sequence"/>
</dbReference>
<feature type="transmembrane region" description="Helical" evidence="8">
    <location>
        <begin position="244"/>
        <end position="264"/>
    </location>
</feature>
<feature type="transmembrane region" description="Helical" evidence="8">
    <location>
        <begin position="21"/>
        <end position="43"/>
    </location>
</feature>
<accession>A0A963YU01</accession>
<keyword evidence="11" id="KW-1185">Reference proteome</keyword>
<protein>
    <submittedName>
        <fullName evidence="10">DHA2 family efflux MFS transporter permease subunit</fullName>
    </submittedName>
</protein>
<evidence type="ECO:0000259" key="9">
    <source>
        <dbReference type="PROSITE" id="PS50850"/>
    </source>
</evidence>
<dbReference type="Gene3D" id="1.20.1250.20">
    <property type="entry name" value="MFS general substrate transporter like domains"/>
    <property type="match status" value="1"/>
</dbReference>
<feature type="transmembrane region" description="Helical" evidence="8">
    <location>
        <begin position="89"/>
        <end position="110"/>
    </location>
</feature>
<feature type="domain" description="Major facilitator superfamily (MFS) profile" evidence="9">
    <location>
        <begin position="23"/>
        <end position="523"/>
    </location>
</feature>
<dbReference type="InterPro" id="IPR036259">
    <property type="entry name" value="MFS_trans_sf"/>
</dbReference>
<reference evidence="10" key="1">
    <citation type="journal article" date="2021" name="Microorganisms">
        <title>Acidisoma silvae sp. nov. and Acidisomacellulosilytica sp. nov., Two Acidophilic Bacteria Isolated from Decaying Wood, Hydrolyzing Cellulose and Producing Poly-3-hydroxybutyrate.</title>
        <authorList>
            <person name="Mieszkin S."/>
            <person name="Pouder E."/>
            <person name="Uroz S."/>
            <person name="Simon-Colin C."/>
            <person name="Alain K."/>
        </authorList>
    </citation>
    <scope>NUCLEOTIDE SEQUENCE</scope>
    <source>
        <strain evidence="10">HW T2.11</strain>
    </source>
</reference>
<dbReference type="Gene3D" id="1.20.1720.10">
    <property type="entry name" value="Multidrug resistance protein D"/>
    <property type="match status" value="1"/>
</dbReference>
<reference evidence="10" key="2">
    <citation type="submission" date="2021-01" db="EMBL/GenBank/DDBJ databases">
        <authorList>
            <person name="Mieszkin S."/>
            <person name="Pouder E."/>
            <person name="Alain K."/>
        </authorList>
    </citation>
    <scope>NUCLEOTIDE SEQUENCE</scope>
    <source>
        <strain evidence="10">HW T2.11</strain>
    </source>
</reference>
<comment type="similarity">
    <text evidence="2">Belongs to the major facilitator superfamily. EmrB family.</text>
</comment>
<evidence type="ECO:0000256" key="7">
    <source>
        <dbReference type="ARBA" id="ARBA00023136"/>
    </source>
</evidence>
<dbReference type="PANTHER" id="PTHR42718:SF9">
    <property type="entry name" value="MAJOR FACILITATOR SUPERFAMILY MULTIDRUG TRANSPORTER MFSC"/>
    <property type="match status" value="1"/>
</dbReference>
<evidence type="ECO:0000256" key="8">
    <source>
        <dbReference type="SAM" id="Phobius"/>
    </source>
</evidence>
<evidence type="ECO:0000256" key="2">
    <source>
        <dbReference type="ARBA" id="ARBA00008537"/>
    </source>
</evidence>
<keyword evidence="5 8" id="KW-0812">Transmembrane</keyword>
<keyword evidence="6 8" id="KW-1133">Transmembrane helix</keyword>
<dbReference type="SUPFAM" id="SSF103473">
    <property type="entry name" value="MFS general substrate transporter"/>
    <property type="match status" value="1"/>
</dbReference>
<feature type="transmembrane region" description="Helical" evidence="8">
    <location>
        <begin position="501"/>
        <end position="519"/>
    </location>
</feature>
<feature type="transmembrane region" description="Helical" evidence="8">
    <location>
        <begin position="382"/>
        <end position="402"/>
    </location>
</feature>
<keyword evidence="3" id="KW-0813">Transport</keyword>
<feature type="transmembrane region" description="Helical" evidence="8">
    <location>
        <begin position="215"/>
        <end position="232"/>
    </location>
</feature>
<evidence type="ECO:0000256" key="3">
    <source>
        <dbReference type="ARBA" id="ARBA00022448"/>
    </source>
</evidence>
<evidence type="ECO:0000256" key="1">
    <source>
        <dbReference type="ARBA" id="ARBA00004651"/>
    </source>
</evidence>
<feature type="transmembrane region" description="Helical" evidence="8">
    <location>
        <begin position="146"/>
        <end position="165"/>
    </location>
</feature>
<comment type="subcellular location">
    <subcellularLocation>
        <location evidence="1">Cell membrane</location>
        <topology evidence="1">Multi-pass membrane protein</topology>
    </subcellularLocation>
</comment>
<dbReference type="AlphaFoldDB" id="A0A963YU01"/>
<feature type="transmembrane region" description="Helical" evidence="8">
    <location>
        <begin position="63"/>
        <end position="84"/>
    </location>
</feature>
<dbReference type="Pfam" id="PF07690">
    <property type="entry name" value="MFS_1"/>
    <property type="match status" value="1"/>
</dbReference>
<keyword evidence="4" id="KW-1003">Cell membrane</keyword>
<keyword evidence="7 8" id="KW-0472">Membrane</keyword>
<name>A0A963YU01_9PROT</name>
<evidence type="ECO:0000256" key="5">
    <source>
        <dbReference type="ARBA" id="ARBA00022692"/>
    </source>
</evidence>
<dbReference type="CDD" id="cd17503">
    <property type="entry name" value="MFS_LmrB_MDR_like"/>
    <property type="match status" value="1"/>
</dbReference>
<dbReference type="PRINTS" id="PR01036">
    <property type="entry name" value="TCRTETB"/>
</dbReference>
<gene>
    <name evidence="10" type="ORF">ASILVAE211_15115</name>
</gene>
<feature type="transmembrane region" description="Helical" evidence="8">
    <location>
        <begin position="348"/>
        <end position="370"/>
    </location>
</feature>
<evidence type="ECO:0000313" key="10">
    <source>
        <dbReference type="EMBL" id="MCB8876522.1"/>
    </source>
</evidence>
<dbReference type="NCBIfam" id="TIGR00711">
    <property type="entry name" value="efflux_EmrB"/>
    <property type="match status" value="1"/>
</dbReference>
<dbReference type="PROSITE" id="PS50850">
    <property type="entry name" value="MFS"/>
    <property type="match status" value="1"/>
</dbReference>
<organism evidence="10 11">
    <name type="scientific">Acidisoma silvae</name>
    <dbReference type="NCBI Taxonomy" id="2802396"/>
    <lineage>
        <taxon>Bacteria</taxon>
        <taxon>Pseudomonadati</taxon>
        <taxon>Pseudomonadota</taxon>
        <taxon>Alphaproteobacteria</taxon>
        <taxon>Acetobacterales</taxon>
        <taxon>Acidocellaceae</taxon>
        <taxon>Acidisoma</taxon>
    </lineage>
</organism>
<dbReference type="InterPro" id="IPR011701">
    <property type="entry name" value="MFS"/>
</dbReference>
<dbReference type="GO" id="GO:0005886">
    <property type="term" value="C:plasma membrane"/>
    <property type="evidence" value="ECO:0007669"/>
    <property type="project" value="UniProtKB-SubCell"/>
</dbReference>